<evidence type="ECO:0000256" key="4">
    <source>
        <dbReference type="ARBA" id="ARBA00022801"/>
    </source>
</evidence>
<dbReference type="PANTHER" id="PTHR33317:SF4">
    <property type="entry name" value="POLYNUCLEOTIDYL TRANSFERASE, RIBONUCLEASE H-LIKE SUPERFAMILY PROTEIN"/>
    <property type="match status" value="1"/>
</dbReference>
<dbReference type="GO" id="GO:0000967">
    <property type="term" value="P:rRNA 5'-end processing"/>
    <property type="evidence" value="ECO:0007669"/>
    <property type="project" value="UniProtKB-UniRule"/>
</dbReference>
<reference evidence="7 9" key="1">
    <citation type="submission" date="2015-11" db="EMBL/GenBank/DDBJ databases">
        <title>Genomic analysis of 38 Legionella species identifies large and diverse effector repertoires.</title>
        <authorList>
            <person name="Burstein D."/>
            <person name="Amaro F."/>
            <person name="Zusman T."/>
            <person name="Lifshitz Z."/>
            <person name="Cohen O."/>
            <person name="Gilbert J.A."/>
            <person name="Pupko T."/>
            <person name="Shuman H.A."/>
            <person name="Segal G."/>
        </authorList>
    </citation>
    <scope>NUCLEOTIDE SEQUENCE [LARGE SCALE GENOMIC DNA]</scope>
    <source>
        <strain evidence="7 9">ATCC 43877</strain>
    </source>
</reference>
<dbReference type="Proteomes" id="UP000254040">
    <property type="component" value="Unassembled WGS sequence"/>
</dbReference>
<dbReference type="InterPro" id="IPR037027">
    <property type="entry name" value="YqgF/RNaseH-like_dom_sf"/>
</dbReference>
<dbReference type="GO" id="GO:0004518">
    <property type="term" value="F:nuclease activity"/>
    <property type="evidence" value="ECO:0007669"/>
    <property type="project" value="UniProtKB-KW"/>
</dbReference>
<dbReference type="CDD" id="cd16964">
    <property type="entry name" value="YqgF"/>
    <property type="match status" value="1"/>
</dbReference>
<evidence type="ECO:0000313" key="7">
    <source>
        <dbReference type="EMBL" id="KTD38803.1"/>
    </source>
</evidence>
<dbReference type="Pfam" id="PF03652">
    <property type="entry name" value="RuvX"/>
    <property type="match status" value="1"/>
</dbReference>
<keyword evidence="9" id="KW-1185">Reference proteome</keyword>
<dbReference type="EMBL" id="UGOG01000001">
    <property type="protein sequence ID" value="STX63777.1"/>
    <property type="molecule type" value="Genomic_DNA"/>
</dbReference>
<dbReference type="AlphaFoldDB" id="A0A378K0E0"/>
<comment type="function">
    <text evidence="5">Could be a nuclease involved in processing of the 5'-end of pre-16S rRNA.</text>
</comment>
<sequence length="142" mass="15791">MPAMPSGVYLGFDFGYKRIGVAVGQRLTCSASPVSTVSAKSGVPDWNSVQKLITQWNPEALIVGLPTCIDDSELYTTSAARRFAKQLRKRFSIPVHLVDERLSTVEARGQLFEQGGYRKLRNTEIDSIAACVILEQWLHHPE</sequence>
<dbReference type="Gene3D" id="3.30.420.140">
    <property type="entry name" value="YqgF/RNase H-like domain"/>
    <property type="match status" value="1"/>
</dbReference>
<dbReference type="Proteomes" id="UP000054985">
    <property type="component" value="Unassembled WGS sequence"/>
</dbReference>
<dbReference type="HAMAP" id="MF_00651">
    <property type="entry name" value="Nuclease_YqgF"/>
    <property type="match status" value="1"/>
</dbReference>
<dbReference type="SUPFAM" id="SSF53098">
    <property type="entry name" value="Ribonuclease H-like"/>
    <property type="match status" value="1"/>
</dbReference>
<evidence type="ECO:0000259" key="6">
    <source>
        <dbReference type="SMART" id="SM00732"/>
    </source>
</evidence>
<evidence type="ECO:0000313" key="8">
    <source>
        <dbReference type="EMBL" id="STX63777.1"/>
    </source>
</evidence>
<accession>A0A378K0E0</accession>
<evidence type="ECO:0000256" key="1">
    <source>
        <dbReference type="ARBA" id="ARBA00022490"/>
    </source>
</evidence>
<dbReference type="InterPro" id="IPR005227">
    <property type="entry name" value="YqgF"/>
</dbReference>
<dbReference type="GO" id="GO:0005829">
    <property type="term" value="C:cytosol"/>
    <property type="evidence" value="ECO:0007669"/>
    <property type="project" value="TreeGrafter"/>
</dbReference>
<dbReference type="SMART" id="SM00732">
    <property type="entry name" value="YqgFc"/>
    <property type="match status" value="1"/>
</dbReference>
<evidence type="ECO:0000256" key="2">
    <source>
        <dbReference type="ARBA" id="ARBA00022517"/>
    </source>
</evidence>
<evidence type="ECO:0000256" key="5">
    <source>
        <dbReference type="HAMAP-Rule" id="MF_00651"/>
    </source>
</evidence>
<comment type="subcellular location">
    <subcellularLocation>
        <location evidence="5">Cytoplasm</location>
    </subcellularLocation>
</comment>
<dbReference type="EC" id="3.1.-.-" evidence="5"/>
<organism evidence="8 10">
    <name type="scientific">Legionella moravica</name>
    <dbReference type="NCBI Taxonomy" id="39962"/>
    <lineage>
        <taxon>Bacteria</taxon>
        <taxon>Pseudomonadati</taxon>
        <taxon>Pseudomonadota</taxon>
        <taxon>Gammaproteobacteria</taxon>
        <taxon>Legionellales</taxon>
        <taxon>Legionellaceae</taxon>
        <taxon>Legionella</taxon>
    </lineage>
</organism>
<evidence type="ECO:0000313" key="9">
    <source>
        <dbReference type="Proteomes" id="UP000054985"/>
    </source>
</evidence>
<proteinExistence type="inferred from homology"/>
<dbReference type="EMBL" id="LNYN01000006">
    <property type="protein sequence ID" value="KTD38803.1"/>
    <property type="molecule type" value="Genomic_DNA"/>
</dbReference>
<keyword evidence="4 5" id="KW-0378">Hydrolase</keyword>
<feature type="domain" description="YqgF/RNase H-like" evidence="6">
    <location>
        <begin position="7"/>
        <end position="107"/>
    </location>
</feature>
<gene>
    <name evidence="8" type="primary">yqgF</name>
    <name evidence="7" type="ORF">Lmor_0206</name>
    <name evidence="8" type="ORF">NCTC12239_02725</name>
</gene>
<dbReference type="InterPro" id="IPR006641">
    <property type="entry name" value="YqgF/RNaseH-like_dom"/>
</dbReference>
<dbReference type="PANTHER" id="PTHR33317">
    <property type="entry name" value="POLYNUCLEOTIDYL TRANSFERASE, RIBONUCLEASE H-LIKE SUPERFAMILY PROTEIN"/>
    <property type="match status" value="1"/>
</dbReference>
<reference evidence="8 10" key="2">
    <citation type="submission" date="2018-06" db="EMBL/GenBank/DDBJ databases">
        <authorList>
            <consortium name="Pathogen Informatics"/>
            <person name="Doyle S."/>
        </authorList>
    </citation>
    <scope>NUCLEOTIDE SEQUENCE [LARGE SCALE GENOMIC DNA]</scope>
    <source>
        <strain evidence="8 10">NCTC12239</strain>
    </source>
</reference>
<protein>
    <recommendedName>
        <fullName evidence="5">Putative pre-16S rRNA nuclease</fullName>
        <ecNumber evidence="5">3.1.-.-</ecNumber>
    </recommendedName>
</protein>
<name>A0A378K0E0_9GAMM</name>
<dbReference type="GO" id="GO:0016788">
    <property type="term" value="F:hydrolase activity, acting on ester bonds"/>
    <property type="evidence" value="ECO:0007669"/>
    <property type="project" value="UniProtKB-UniRule"/>
</dbReference>
<keyword evidence="2 5" id="KW-0690">Ribosome biogenesis</keyword>
<dbReference type="OrthoDB" id="9796140at2"/>
<comment type="similarity">
    <text evidence="5">Belongs to the YqgF HJR family.</text>
</comment>
<dbReference type="STRING" id="39962.Lmor_0206"/>
<evidence type="ECO:0000256" key="3">
    <source>
        <dbReference type="ARBA" id="ARBA00022722"/>
    </source>
</evidence>
<dbReference type="NCBIfam" id="TIGR00250">
    <property type="entry name" value="RNAse_H_YqgF"/>
    <property type="match status" value="1"/>
</dbReference>
<keyword evidence="3 5" id="KW-0540">Nuclease</keyword>
<evidence type="ECO:0000313" key="10">
    <source>
        <dbReference type="Proteomes" id="UP000254040"/>
    </source>
</evidence>
<dbReference type="InterPro" id="IPR012337">
    <property type="entry name" value="RNaseH-like_sf"/>
</dbReference>
<keyword evidence="1 5" id="KW-0963">Cytoplasm</keyword>